<evidence type="ECO:0000313" key="2">
    <source>
        <dbReference type="EMBL" id="CAI9158849.1"/>
    </source>
</evidence>
<keyword evidence="3" id="KW-1185">Reference proteome</keyword>
<evidence type="ECO:0000313" key="3">
    <source>
        <dbReference type="Proteomes" id="UP001176941"/>
    </source>
</evidence>
<protein>
    <submittedName>
        <fullName evidence="2">Uncharacterized protein</fullName>
    </submittedName>
</protein>
<sequence length="88" mass="8946">MRSFGPGGPSPGAEAPADEDSWVLPADPALEFAALNLEAGPAGWASLSVRYGELGCPLPDAGAPPKALWALLNRSSACHSAWSAESLS</sequence>
<proteinExistence type="predicted"/>
<reference evidence="2" key="1">
    <citation type="submission" date="2023-04" db="EMBL/GenBank/DDBJ databases">
        <authorList>
            <consortium name="ELIXIR-Norway"/>
        </authorList>
    </citation>
    <scope>NUCLEOTIDE SEQUENCE [LARGE SCALE GENOMIC DNA]</scope>
</reference>
<accession>A0ABN8YGJ1</accession>
<evidence type="ECO:0000256" key="1">
    <source>
        <dbReference type="SAM" id="MobiDB-lite"/>
    </source>
</evidence>
<dbReference type="EMBL" id="OX459954">
    <property type="protein sequence ID" value="CAI9158849.1"/>
    <property type="molecule type" value="Genomic_DNA"/>
</dbReference>
<name>A0ABN8YGJ1_RANTA</name>
<organism evidence="2 3">
    <name type="scientific">Rangifer tarandus platyrhynchus</name>
    <name type="common">Svalbard reindeer</name>
    <dbReference type="NCBI Taxonomy" id="3082113"/>
    <lineage>
        <taxon>Eukaryota</taxon>
        <taxon>Metazoa</taxon>
        <taxon>Chordata</taxon>
        <taxon>Craniata</taxon>
        <taxon>Vertebrata</taxon>
        <taxon>Euteleostomi</taxon>
        <taxon>Mammalia</taxon>
        <taxon>Eutheria</taxon>
        <taxon>Laurasiatheria</taxon>
        <taxon>Artiodactyla</taxon>
        <taxon>Ruminantia</taxon>
        <taxon>Pecora</taxon>
        <taxon>Cervidae</taxon>
        <taxon>Odocoileinae</taxon>
        <taxon>Rangifer</taxon>
    </lineage>
</organism>
<dbReference type="Proteomes" id="UP001176941">
    <property type="component" value="Chromosome 18"/>
</dbReference>
<feature type="region of interest" description="Disordered" evidence="1">
    <location>
        <begin position="1"/>
        <end position="21"/>
    </location>
</feature>
<gene>
    <name evidence="2" type="ORF">MRATA1EN1_LOCUS7811</name>
</gene>